<organism evidence="2 3">
    <name type="scientific">Streptomyces luomodiensis</name>
    <dbReference type="NCBI Taxonomy" id="3026192"/>
    <lineage>
        <taxon>Bacteria</taxon>
        <taxon>Bacillati</taxon>
        <taxon>Actinomycetota</taxon>
        <taxon>Actinomycetes</taxon>
        <taxon>Kitasatosporales</taxon>
        <taxon>Streptomycetaceae</taxon>
        <taxon>Streptomyces</taxon>
    </lineage>
</organism>
<feature type="region of interest" description="Disordered" evidence="1">
    <location>
        <begin position="1"/>
        <end position="40"/>
    </location>
</feature>
<dbReference type="Proteomes" id="UP001305606">
    <property type="component" value="Chromosome"/>
</dbReference>
<proteinExistence type="predicted"/>
<keyword evidence="3" id="KW-1185">Reference proteome</keyword>
<dbReference type="RefSeq" id="WP_311038369.1">
    <property type="nucleotide sequence ID" value="NZ_CP117522.1"/>
</dbReference>
<evidence type="ECO:0000313" key="2">
    <source>
        <dbReference type="EMBL" id="WNE99914.1"/>
    </source>
</evidence>
<sequence>MSADRRAARAGLRNHAATKERAVTKEVRAAERAGTEREAS</sequence>
<gene>
    <name evidence="2" type="ORF">PS467_33640</name>
</gene>
<evidence type="ECO:0000313" key="3">
    <source>
        <dbReference type="Proteomes" id="UP001305606"/>
    </source>
</evidence>
<feature type="compositionally biased region" description="Basic and acidic residues" evidence="1">
    <location>
        <begin position="17"/>
        <end position="40"/>
    </location>
</feature>
<accession>A0ABY9V7R0</accession>
<dbReference type="EMBL" id="CP117522">
    <property type="protein sequence ID" value="WNE99914.1"/>
    <property type="molecule type" value="Genomic_DNA"/>
</dbReference>
<evidence type="ECO:0000256" key="1">
    <source>
        <dbReference type="SAM" id="MobiDB-lite"/>
    </source>
</evidence>
<name>A0ABY9V7R0_9ACTN</name>
<protein>
    <submittedName>
        <fullName evidence="2">Uncharacterized protein</fullName>
    </submittedName>
</protein>
<reference evidence="2 3" key="1">
    <citation type="submission" date="2023-02" db="EMBL/GenBank/DDBJ databases">
        <title>Streptomyces sp. SCA4-21 with antifungal activity against Fusarium oxysporum f. sp. cubense, Streptomyces sp. SCA2-17 with antifungal activity against Fusarium oxysporum f. sp. cubense.</title>
        <authorList>
            <person name="Qi D."/>
        </authorList>
    </citation>
    <scope>NUCLEOTIDE SEQUENCE [LARGE SCALE GENOMIC DNA]</scope>
    <source>
        <strain evidence="2 3">SCA4-21</strain>
    </source>
</reference>